<gene>
    <name evidence="9" type="ORF">JJQ60_15790</name>
</gene>
<dbReference type="InterPro" id="IPR004358">
    <property type="entry name" value="Sig_transdc_His_kin-like_C"/>
</dbReference>
<dbReference type="Pfam" id="PF02518">
    <property type="entry name" value="HATPase_c"/>
    <property type="match status" value="1"/>
</dbReference>
<dbReference type="InterPro" id="IPR036097">
    <property type="entry name" value="HisK_dim/P_sf"/>
</dbReference>
<dbReference type="InterPro" id="IPR005467">
    <property type="entry name" value="His_kinase_dom"/>
</dbReference>
<keyword evidence="4" id="KW-0808">Transferase</keyword>
<dbReference type="CDD" id="cd00082">
    <property type="entry name" value="HisKA"/>
    <property type="match status" value="1"/>
</dbReference>
<dbReference type="InterPro" id="IPR011006">
    <property type="entry name" value="CheY-like_superfamily"/>
</dbReference>
<dbReference type="AlphaFoldDB" id="A0A936ZT84"/>
<evidence type="ECO:0000313" key="9">
    <source>
        <dbReference type="EMBL" id="MBL0684992.1"/>
    </source>
</evidence>
<dbReference type="Pfam" id="PF00512">
    <property type="entry name" value="HisKA"/>
    <property type="match status" value="1"/>
</dbReference>
<dbReference type="SMART" id="SM00387">
    <property type="entry name" value="HATPase_c"/>
    <property type="match status" value="1"/>
</dbReference>
<dbReference type="PANTHER" id="PTHR43547:SF2">
    <property type="entry name" value="HYBRID SIGNAL TRANSDUCTION HISTIDINE KINASE C"/>
    <property type="match status" value="1"/>
</dbReference>
<evidence type="ECO:0000256" key="3">
    <source>
        <dbReference type="ARBA" id="ARBA00022553"/>
    </source>
</evidence>
<keyword evidence="5 9" id="KW-0418">Kinase</keyword>
<dbReference type="PROSITE" id="PS50110">
    <property type="entry name" value="RESPONSE_REGULATORY"/>
    <property type="match status" value="1"/>
</dbReference>
<evidence type="ECO:0000256" key="2">
    <source>
        <dbReference type="ARBA" id="ARBA00012438"/>
    </source>
</evidence>
<organism evidence="9 10">
    <name type="scientific">Aquimarina mytili</name>
    <dbReference type="NCBI Taxonomy" id="874423"/>
    <lineage>
        <taxon>Bacteria</taxon>
        <taxon>Pseudomonadati</taxon>
        <taxon>Bacteroidota</taxon>
        <taxon>Flavobacteriia</taxon>
        <taxon>Flavobacteriales</taxon>
        <taxon>Flavobacteriaceae</taxon>
        <taxon>Aquimarina</taxon>
    </lineage>
</organism>
<feature type="domain" description="Response regulatory" evidence="8">
    <location>
        <begin position="4"/>
        <end position="123"/>
    </location>
</feature>
<reference evidence="9" key="1">
    <citation type="submission" date="2021-01" db="EMBL/GenBank/DDBJ databases">
        <authorList>
            <person name="Zhong Y.L."/>
        </authorList>
    </citation>
    <scope>NUCLEOTIDE SEQUENCE</scope>
    <source>
        <strain evidence="9">KCTC 23302</strain>
    </source>
</reference>
<dbReference type="FunFam" id="3.30.565.10:FF:000006">
    <property type="entry name" value="Sensor histidine kinase WalK"/>
    <property type="match status" value="1"/>
</dbReference>
<dbReference type="InterPro" id="IPR001789">
    <property type="entry name" value="Sig_transdc_resp-reg_receiver"/>
</dbReference>
<dbReference type="Proteomes" id="UP000651057">
    <property type="component" value="Unassembled WGS sequence"/>
</dbReference>
<dbReference type="InterPro" id="IPR003594">
    <property type="entry name" value="HATPase_dom"/>
</dbReference>
<dbReference type="SUPFAM" id="SSF52172">
    <property type="entry name" value="CheY-like"/>
    <property type="match status" value="1"/>
</dbReference>
<dbReference type="PANTHER" id="PTHR43547">
    <property type="entry name" value="TWO-COMPONENT HISTIDINE KINASE"/>
    <property type="match status" value="1"/>
</dbReference>
<dbReference type="Gene3D" id="1.10.287.130">
    <property type="match status" value="1"/>
</dbReference>
<sequence length="387" mass="43650">MEYSILVVDDQPENIKYISLLLKEMGLGKKIYSAPNGKVALELIEKVTPDLILSDWEMPEMNGLELLKSLKQSSKANDIPFIMISAVKVDAKSMKESFEAGVHDYLKKPFDKLEFMARVNATLKLQDAYLRIKKSNEEIANQAMLISKQHAELKRLNELKDKIFSIISHDVRAPLATLDGLLNIFNDSNIKMGPQELTRYTTLVQRELNSIQSLMDNLLNWVTSQLAKKRKDRIEVNVYDIMQEIFDLFNERMKKKNIEFHNDVDLEETVFGDVNTISFVSRNLFANAIKFTPEGGKITVGFESTEDAFKISVMDTGIGMDSETLNALFDDQKVSSKRGTSGEIGTGLGLRLCKELIEQSKGTISIKSELGKGSTFSFTLPILKEVD</sequence>
<dbReference type="SUPFAM" id="SSF55874">
    <property type="entry name" value="ATPase domain of HSP90 chaperone/DNA topoisomerase II/histidine kinase"/>
    <property type="match status" value="1"/>
</dbReference>
<dbReference type="Pfam" id="PF00072">
    <property type="entry name" value="Response_reg"/>
    <property type="match status" value="1"/>
</dbReference>
<evidence type="ECO:0000259" key="8">
    <source>
        <dbReference type="PROSITE" id="PS50110"/>
    </source>
</evidence>
<dbReference type="GO" id="GO:0000155">
    <property type="term" value="F:phosphorelay sensor kinase activity"/>
    <property type="evidence" value="ECO:0007669"/>
    <property type="project" value="InterPro"/>
</dbReference>
<evidence type="ECO:0000256" key="6">
    <source>
        <dbReference type="PROSITE-ProRule" id="PRU00169"/>
    </source>
</evidence>
<dbReference type="SUPFAM" id="SSF47384">
    <property type="entry name" value="Homodimeric domain of signal transducing histidine kinase"/>
    <property type="match status" value="1"/>
</dbReference>
<proteinExistence type="predicted"/>
<dbReference type="EMBL" id="JAERQJ010000006">
    <property type="protein sequence ID" value="MBL0684992.1"/>
    <property type="molecule type" value="Genomic_DNA"/>
</dbReference>
<comment type="catalytic activity">
    <reaction evidence="1">
        <text>ATP + protein L-histidine = ADP + protein N-phospho-L-histidine.</text>
        <dbReference type="EC" id="2.7.13.3"/>
    </reaction>
</comment>
<keyword evidence="10" id="KW-1185">Reference proteome</keyword>
<name>A0A936ZT84_9FLAO</name>
<dbReference type="EC" id="2.7.13.3" evidence="2"/>
<evidence type="ECO:0000256" key="5">
    <source>
        <dbReference type="ARBA" id="ARBA00022777"/>
    </source>
</evidence>
<dbReference type="SMART" id="SM00388">
    <property type="entry name" value="HisKA"/>
    <property type="match status" value="1"/>
</dbReference>
<keyword evidence="3 6" id="KW-0597">Phosphoprotein</keyword>
<dbReference type="PRINTS" id="PR00344">
    <property type="entry name" value="BCTRLSENSOR"/>
</dbReference>
<feature type="domain" description="Histidine kinase" evidence="7">
    <location>
        <begin position="166"/>
        <end position="384"/>
    </location>
</feature>
<dbReference type="RefSeq" id="WP_201922373.1">
    <property type="nucleotide sequence ID" value="NZ_BAABAX010000014.1"/>
</dbReference>
<evidence type="ECO:0000256" key="1">
    <source>
        <dbReference type="ARBA" id="ARBA00000085"/>
    </source>
</evidence>
<dbReference type="Gene3D" id="3.30.565.10">
    <property type="entry name" value="Histidine kinase-like ATPase, C-terminal domain"/>
    <property type="match status" value="1"/>
</dbReference>
<evidence type="ECO:0000256" key="4">
    <source>
        <dbReference type="ARBA" id="ARBA00022679"/>
    </source>
</evidence>
<comment type="caution">
    <text evidence="9">The sequence shown here is derived from an EMBL/GenBank/DDBJ whole genome shotgun (WGS) entry which is preliminary data.</text>
</comment>
<evidence type="ECO:0000259" key="7">
    <source>
        <dbReference type="PROSITE" id="PS50109"/>
    </source>
</evidence>
<feature type="modified residue" description="4-aspartylphosphate" evidence="6">
    <location>
        <position position="55"/>
    </location>
</feature>
<dbReference type="InterPro" id="IPR036890">
    <property type="entry name" value="HATPase_C_sf"/>
</dbReference>
<protein>
    <recommendedName>
        <fullName evidence="2">histidine kinase</fullName>
        <ecNumber evidence="2">2.7.13.3</ecNumber>
    </recommendedName>
</protein>
<dbReference type="PROSITE" id="PS50109">
    <property type="entry name" value="HIS_KIN"/>
    <property type="match status" value="1"/>
</dbReference>
<dbReference type="SMART" id="SM00448">
    <property type="entry name" value="REC"/>
    <property type="match status" value="1"/>
</dbReference>
<dbReference type="Gene3D" id="3.40.50.2300">
    <property type="match status" value="1"/>
</dbReference>
<evidence type="ECO:0000313" key="10">
    <source>
        <dbReference type="Proteomes" id="UP000651057"/>
    </source>
</evidence>
<dbReference type="InterPro" id="IPR003661">
    <property type="entry name" value="HisK_dim/P_dom"/>
</dbReference>
<accession>A0A936ZT84</accession>